<dbReference type="InterPro" id="IPR051620">
    <property type="entry name" value="ORF904-like_C"/>
</dbReference>
<dbReference type="Gene3D" id="3.40.50.300">
    <property type="entry name" value="P-loop containing nucleotide triphosphate hydrolases"/>
    <property type="match status" value="1"/>
</dbReference>
<keyword evidence="3" id="KW-0067">ATP-binding</keyword>
<keyword evidence="2" id="KW-0378">Hydrolase</keyword>
<dbReference type="InterPro" id="IPR045455">
    <property type="entry name" value="NrS-1_pol-like_helicase"/>
</dbReference>
<evidence type="ECO:0000313" key="5">
    <source>
        <dbReference type="EMBL" id="NMM65518.1"/>
    </source>
</evidence>
<dbReference type="InterPro" id="IPR027417">
    <property type="entry name" value="P-loop_NTPase"/>
</dbReference>
<comment type="caution">
    <text evidence="5">The sequence shown here is derived from an EMBL/GenBank/DDBJ whole genome shotgun (WGS) entry which is preliminary data.</text>
</comment>
<dbReference type="AlphaFoldDB" id="A0A7Y0EL80"/>
<dbReference type="Proteomes" id="UP000537131">
    <property type="component" value="Unassembled WGS sequence"/>
</dbReference>
<evidence type="ECO:0000259" key="4">
    <source>
        <dbReference type="PROSITE" id="PS51206"/>
    </source>
</evidence>
<gene>
    <name evidence="5" type="ORF">HBE96_23355</name>
</gene>
<dbReference type="PANTHER" id="PTHR35372:SF2">
    <property type="entry name" value="SF3 HELICASE DOMAIN-CONTAINING PROTEIN"/>
    <property type="match status" value="1"/>
</dbReference>
<dbReference type="Pfam" id="PF19263">
    <property type="entry name" value="DUF5906"/>
    <property type="match status" value="1"/>
</dbReference>
<reference evidence="5 6" key="1">
    <citation type="submission" date="2020-06" db="EMBL/GenBank/DDBJ databases">
        <title>Complete Genome Sequence of Clostridium muelleri sp. nov. P21T, an Acid-Alcohol Producing Acetogen Isolated from Old Hay.</title>
        <authorList>
            <person name="Duncan K.E."/>
            <person name="Tanner R.S."/>
        </authorList>
    </citation>
    <scope>NUCLEOTIDE SEQUENCE [LARGE SCALE GENOMIC DNA]</scope>
    <source>
        <strain evidence="5 6">P21</strain>
    </source>
</reference>
<sequence>MDKLKLIEAEKAFYIKHFGGAQNQSLQKITTKKNGDLTSTGDSNRGKLRRMLDEDGYENLITHLKTEFKNTIAITQGGIITNLDALKDYLAALETDRTTKSATDELDMNRAEWLAAQILANTEIVIEVTPRSALNRTDTPSEEIRFVENNMAVAACTSPDNGMPITLETFLTGAGAYSCMAEVKALLKASAPKISSEYNEWRTRVPMANGIYDIKTGVLHPYPGKEAKVQDRLIPYRIELNYVPNGQLTGKPAELLEKVFLRRKQLIDVFCCFLGIGMSTWLGAQVCLILKGEGASNGKSTITGLAPHLVGKNYIAKEQLKDIFAKEHGKTNLAFKLINVCDDLNEDSIRNQGDFNSLVTDEHLRIAPKGQDQYYVPNWLTCIYNGNVIPRIGSAAGANGVLRRIVVLPMDAKFSIDCTEDDYDTGVFMCDPGAIDCEYEKEEIEQLASYCLSLLTKEFNKRGSVIDIHIPEIRDELKAYYADLDSVFFYLDENGFINDPAKLDRKPVADVYAEYVSFVGSGGKPLAIKGFGKRLRNLLPDFEVKAIKGDKCYIWKGDKKDE</sequence>
<name>A0A7Y0EL80_9CLOT</name>
<evidence type="ECO:0000256" key="2">
    <source>
        <dbReference type="ARBA" id="ARBA00022801"/>
    </source>
</evidence>
<accession>A0A7Y0EL80</accession>
<dbReference type="PANTHER" id="PTHR35372">
    <property type="entry name" value="ATP BINDING PROTEIN-RELATED"/>
    <property type="match status" value="1"/>
</dbReference>
<protein>
    <recommendedName>
        <fullName evidence="4">SF3 helicase domain-containing protein</fullName>
    </recommendedName>
</protein>
<dbReference type="EMBL" id="JABBNI010000065">
    <property type="protein sequence ID" value="NMM65518.1"/>
    <property type="molecule type" value="Genomic_DNA"/>
</dbReference>
<evidence type="ECO:0000313" key="6">
    <source>
        <dbReference type="Proteomes" id="UP000537131"/>
    </source>
</evidence>
<keyword evidence="1" id="KW-0547">Nucleotide-binding</keyword>
<evidence type="ECO:0000256" key="1">
    <source>
        <dbReference type="ARBA" id="ARBA00022741"/>
    </source>
</evidence>
<keyword evidence="6" id="KW-1185">Reference proteome</keyword>
<organism evidence="5 6">
    <name type="scientific">Clostridium muellerianum</name>
    <dbReference type="NCBI Taxonomy" id="2716538"/>
    <lineage>
        <taxon>Bacteria</taxon>
        <taxon>Bacillati</taxon>
        <taxon>Bacillota</taxon>
        <taxon>Clostridia</taxon>
        <taxon>Eubacteriales</taxon>
        <taxon>Clostridiaceae</taxon>
        <taxon>Clostridium</taxon>
    </lineage>
</organism>
<dbReference type="GO" id="GO:0016787">
    <property type="term" value="F:hydrolase activity"/>
    <property type="evidence" value="ECO:0007669"/>
    <property type="project" value="UniProtKB-KW"/>
</dbReference>
<dbReference type="RefSeq" id="WP_169300096.1">
    <property type="nucleotide sequence ID" value="NZ_JABBNI010000065.1"/>
</dbReference>
<dbReference type="PROSITE" id="PS51206">
    <property type="entry name" value="SF3_HELICASE_1"/>
    <property type="match status" value="1"/>
</dbReference>
<evidence type="ECO:0000256" key="3">
    <source>
        <dbReference type="ARBA" id="ARBA00022840"/>
    </source>
</evidence>
<dbReference type="GO" id="GO:0005524">
    <property type="term" value="F:ATP binding"/>
    <property type="evidence" value="ECO:0007669"/>
    <property type="project" value="UniProtKB-KW"/>
</dbReference>
<feature type="domain" description="SF3 helicase" evidence="4">
    <location>
        <begin position="265"/>
        <end position="423"/>
    </location>
</feature>
<dbReference type="InterPro" id="IPR014015">
    <property type="entry name" value="Helicase_SF3_DNA-vir"/>
</dbReference>
<proteinExistence type="predicted"/>